<dbReference type="EMBL" id="JAMGBA010000001">
    <property type="protein sequence ID" value="MCL6697513.1"/>
    <property type="molecule type" value="Genomic_DNA"/>
</dbReference>
<feature type="coiled-coil region" evidence="1">
    <location>
        <begin position="106"/>
        <end position="133"/>
    </location>
</feature>
<evidence type="ECO:0000313" key="3">
    <source>
        <dbReference type="Proteomes" id="UP001203410"/>
    </source>
</evidence>
<evidence type="ECO:0000313" key="2">
    <source>
        <dbReference type="EMBL" id="MCL6697513.1"/>
    </source>
</evidence>
<reference evidence="2 3" key="1">
    <citation type="submission" date="2022-05" db="EMBL/GenBank/DDBJ databases">
        <authorList>
            <person name="Jo J.-H."/>
            <person name="Im W.-T."/>
        </authorList>
    </citation>
    <scope>NUCLEOTIDE SEQUENCE [LARGE SCALE GENOMIC DNA]</scope>
    <source>
        <strain evidence="2 3">NSE70-1</strain>
    </source>
</reference>
<proteinExistence type="predicted"/>
<dbReference type="Proteomes" id="UP001203410">
    <property type="component" value="Unassembled WGS sequence"/>
</dbReference>
<evidence type="ECO:0000256" key="1">
    <source>
        <dbReference type="SAM" id="Coils"/>
    </source>
</evidence>
<keyword evidence="3" id="KW-1185">Reference proteome</keyword>
<dbReference type="RefSeq" id="WP_249902878.1">
    <property type="nucleotide sequence ID" value="NZ_JAMGBA010000001.1"/>
</dbReference>
<protein>
    <submittedName>
        <fullName evidence="2">Uncharacterized protein</fullName>
    </submittedName>
</protein>
<comment type="caution">
    <text evidence="2">The sequence shown here is derived from an EMBL/GenBank/DDBJ whole genome shotgun (WGS) entry which is preliminary data.</text>
</comment>
<gene>
    <name evidence="2" type="ORF">LZ496_01760</name>
</gene>
<organism evidence="2 3">
    <name type="scientific">Sphingomonas caseinilyticus</name>
    <dbReference type="NCBI Taxonomy" id="2908205"/>
    <lineage>
        <taxon>Bacteria</taxon>
        <taxon>Pseudomonadati</taxon>
        <taxon>Pseudomonadota</taxon>
        <taxon>Alphaproteobacteria</taxon>
        <taxon>Sphingomonadales</taxon>
        <taxon>Sphingomonadaceae</taxon>
        <taxon>Sphingomonas</taxon>
    </lineage>
</organism>
<keyword evidence="1" id="KW-0175">Coiled coil</keyword>
<name>A0ABT0RR72_9SPHN</name>
<sequence>MLSRIFWIGLAGIALIGGMFLQSNGGIFDWGDHREISAKVDESIEDRVDRAIDRSFDKMTVTRIGGEEVDVPAETKRAMAAAVGELVKAETDLAMVKVGDGSDEELKAARARSAKARAEVDRLEAEIKKIERMTTSDRDALREQIKREVREDVREAVRS</sequence>
<accession>A0ABT0RR72</accession>